<dbReference type="PANTHER" id="PTHR33678">
    <property type="entry name" value="BLL1576 PROTEIN"/>
    <property type="match status" value="1"/>
</dbReference>
<evidence type="ECO:0000313" key="7">
    <source>
        <dbReference type="RefSeq" id="XP_014680377.1"/>
    </source>
</evidence>
<dbReference type="NCBIfam" id="NF033517">
    <property type="entry name" value="transpos_IS66"/>
    <property type="match status" value="1"/>
</dbReference>
<reference evidence="7" key="1">
    <citation type="submission" date="2025-08" db="UniProtKB">
        <authorList>
            <consortium name="RefSeq"/>
        </authorList>
    </citation>
    <scope>IDENTIFICATION</scope>
</reference>
<proteinExistence type="predicted"/>
<dbReference type="Pfam" id="PF13007">
    <property type="entry name" value="LZ_Tnp_IS66"/>
    <property type="match status" value="1"/>
</dbReference>
<feature type="region of interest" description="Disordered" evidence="1">
    <location>
        <begin position="94"/>
        <end position="115"/>
    </location>
</feature>
<dbReference type="Proteomes" id="UP000695022">
    <property type="component" value="Unplaced"/>
</dbReference>
<name>A0ABM1F7F6_PRICU</name>
<feature type="domain" description="Transposase TnpC homeodomain" evidence="4">
    <location>
        <begin position="51"/>
        <end position="122"/>
    </location>
</feature>
<evidence type="ECO:0000256" key="1">
    <source>
        <dbReference type="SAM" id="MobiDB-lite"/>
    </source>
</evidence>
<evidence type="ECO:0000259" key="4">
    <source>
        <dbReference type="Pfam" id="PF13007"/>
    </source>
</evidence>
<sequence length="533" mass="59551">MKTRSSNDLPNDITALKQLVLAQGSQLLEHQQGQAVYQKALSEKQARIQFLEEQIILFKHRQFGHSSEKNTQQVELFDEAEVEVSLSAPDVAQAVEPGQAPATKKAKSGRKPLPQNLPRVRVEHDVVDSDKVCACGCQKSCIGEETSEQLDIIPAVIQVLVHARLKYACKDCESGITIAALPPQPIPKSNASAGLLAHIATAKYQDGLPLYRMEAIFKRLNIHLPRNTQANWMIKGAQLLQPLYNLLNDHLLDSGYVHMDETRVQVLKEPDKLARSLSYMWVRRTGDPNLGDPRQTVVLFDYRASRSASVVDELLGDYQGYLQTDDYVGYHKTGLREGITHLGCMAHARRKFIEAQKVAPSAKGKVSKADMAVSLIKGLYQIESVIKDENPNQRMLVRQEKSVPQLAKLRKWLDKSLIHTPPKSKAGAAMAYLHKNWAKLAAYTKDGRLNIDNNPVENAIRPFAIGRKNWMFSNSQEGAKASAMLYSIIETAKANGLEPYAYLKLLFTKLPSCETVEDVEELLPWNALKLSTQ</sequence>
<dbReference type="PANTHER" id="PTHR33678:SF1">
    <property type="entry name" value="BLL1576 PROTEIN"/>
    <property type="match status" value="1"/>
</dbReference>
<dbReference type="RefSeq" id="XP_014680377.1">
    <property type="nucleotide sequence ID" value="XM_014824891.1"/>
</dbReference>
<dbReference type="Pfam" id="PF03050">
    <property type="entry name" value="DDE_Tnp_IS66"/>
    <property type="match status" value="1"/>
</dbReference>
<feature type="domain" description="Transposase IS66 zinc-finger binding" evidence="3">
    <location>
        <begin position="130"/>
        <end position="173"/>
    </location>
</feature>
<dbReference type="InterPro" id="IPR052344">
    <property type="entry name" value="Transposase-related"/>
</dbReference>
<evidence type="ECO:0000313" key="6">
    <source>
        <dbReference type="Proteomes" id="UP000695022"/>
    </source>
</evidence>
<dbReference type="GeneID" id="106820366"/>
<dbReference type="Pfam" id="PF13005">
    <property type="entry name" value="zf-IS66"/>
    <property type="match status" value="1"/>
</dbReference>
<dbReference type="InterPro" id="IPR039552">
    <property type="entry name" value="IS66_C"/>
</dbReference>
<feature type="domain" description="Transposase IS66 central" evidence="2">
    <location>
        <begin position="188"/>
        <end position="480"/>
    </location>
</feature>
<dbReference type="InterPro" id="IPR004291">
    <property type="entry name" value="Transposase_IS66_central"/>
</dbReference>
<keyword evidence="6" id="KW-1185">Reference proteome</keyword>
<evidence type="ECO:0000259" key="2">
    <source>
        <dbReference type="Pfam" id="PF03050"/>
    </source>
</evidence>
<accession>A0ABM1F7F6</accession>
<gene>
    <name evidence="7" type="primary">LOC106820366</name>
</gene>
<dbReference type="Pfam" id="PF13817">
    <property type="entry name" value="DDE_Tnp_IS66_C"/>
    <property type="match status" value="1"/>
</dbReference>
<feature type="domain" description="Transposase IS66 C-terminal" evidence="5">
    <location>
        <begin position="487"/>
        <end position="525"/>
    </location>
</feature>
<evidence type="ECO:0000259" key="3">
    <source>
        <dbReference type="Pfam" id="PF13005"/>
    </source>
</evidence>
<evidence type="ECO:0000259" key="5">
    <source>
        <dbReference type="Pfam" id="PF13817"/>
    </source>
</evidence>
<dbReference type="InterPro" id="IPR024474">
    <property type="entry name" value="Znf_dom_IS66"/>
</dbReference>
<dbReference type="InterPro" id="IPR024463">
    <property type="entry name" value="Transposase_TnpC_homeodom"/>
</dbReference>
<organism evidence="6 7">
    <name type="scientific">Priapulus caudatus</name>
    <name type="common">Priapulid worm</name>
    <dbReference type="NCBI Taxonomy" id="37621"/>
    <lineage>
        <taxon>Eukaryota</taxon>
        <taxon>Metazoa</taxon>
        <taxon>Ecdysozoa</taxon>
        <taxon>Scalidophora</taxon>
        <taxon>Priapulida</taxon>
        <taxon>Priapulimorpha</taxon>
        <taxon>Priapulimorphida</taxon>
        <taxon>Priapulidae</taxon>
        <taxon>Priapulus</taxon>
    </lineage>
</organism>
<protein>
    <submittedName>
        <fullName evidence="7">Uncharacterized protein y4jD-like</fullName>
    </submittedName>
</protein>